<dbReference type="RefSeq" id="WP_092982049.1">
    <property type="nucleotide sequence ID" value="NZ_FOYQ01000001.1"/>
</dbReference>
<keyword evidence="4 7" id="KW-0812">Transmembrane</keyword>
<gene>
    <name evidence="9" type="ORF">SAMN04490243_0680</name>
</gene>
<evidence type="ECO:0000256" key="3">
    <source>
        <dbReference type="ARBA" id="ARBA00022475"/>
    </source>
</evidence>
<dbReference type="GO" id="GO:0022857">
    <property type="term" value="F:transmembrane transporter activity"/>
    <property type="evidence" value="ECO:0007669"/>
    <property type="project" value="InterPro"/>
</dbReference>
<dbReference type="GO" id="GO:0015031">
    <property type="term" value="P:protein transport"/>
    <property type="evidence" value="ECO:0007669"/>
    <property type="project" value="UniProtKB-KW"/>
</dbReference>
<comment type="subcellular location">
    <subcellularLocation>
        <location evidence="1">Cell membrane</location>
        <topology evidence="1">Single-pass membrane protein</topology>
    </subcellularLocation>
    <subcellularLocation>
        <location evidence="7">Cell membrane</location>
        <topology evidence="7">Single-pass type II membrane protein</topology>
    </subcellularLocation>
</comment>
<evidence type="ECO:0000256" key="7">
    <source>
        <dbReference type="RuleBase" id="RU003879"/>
    </source>
</evidence>
<dbReference type="InterPro" id="IPR003400">
    <property type="entry name" value="ExbD"/>
</dbReference>
<dbReference type="Proteomes" id="UP000199534">
    <property type="component" value="Unassembled WGS sequence"/>
</dbReference>
<evidence type="ECO:0000256" key="2">
    <source>
        <dbReference type="ARBA" id="ARBA00005811"/>
    </source>
</evidence>
<evidence type="ECO:0000313" key="10">
    <source>
        <dbReference type="Proteomes" id="UP000199534"/>
    </source>
</evidence>
<keyword evidence="3" id="KW-1003">Cell membrane</keyword>
<proteinExistence type="inferred from homology"/>
<evidence type="ECO:0000256" key="1">
    <source>
        <dbReference type="ARBA" id="ARBA00004162"/>
    </source>
</evidence>
<dbReference type="STRING" id="400055.SAMN04490243_0680"/>
<keyword evidence="5 8" id="KW-1133">Transmembrane helix</keyword>
<keyword evidence="7" id="KW-0813">Transport</keyword>
<reference evidence="9 10" key="1">
    <citation type="submission" date="2016-10" db="EMBL/GenBank/DDBJ databases">
        <authorList>
            <person name="de Groot N.N."/>
        </authorList>
    </citation>
    <scope>NUCLEOTIDE SEQUENCE [LARGE SCALE GENOMIC DNA]</scope>
    <source>
        <strain evidence="9 10">DSM 21019</strain>
    </source>
</reference>
<comment type="similarity">
    <text evidence="2 7">Belongs to the ExbD/TolR family.</text>
</comment>
<keyword evidence="10" id="KW-1185">Reference proteome</keyword>
<protein>
    <submittedName>
        <fullName evidence="9">Biopolymer transport protein ExbD</fullName>
    </submittedName>
</protein>
<dbReference type="GO" id="GO:0005886">
    <property type="term" value="C:plasma membrane"/>
    <property type="evidence" value="ECO:0007669"/>
    <property type="project" value="UniProtKB-SubCell"/>
</dbReference>
<accession>A0A1I6FU75</accession>
<evidence type="ECO:0000313" key="9">
    <source>
        <dbReference type="EMBL" id="SFR33478.1"/>
    </source>
</evidence>
<evidence type="ECO:0000256" key="6">
    <source>
        <dbReference type="ARBA" id="ARBA00023136"/>
    </source>
</evidence>
<sequence>MIRFKARSSASLPPVSTASLPDIVFMLLFFFMTVTTIQEKDLKVLNQLPDATEIKKLEKKDRLIYIHIGPPEQQYRSVYGTEPQIQLDDSFARVSDIGPYVLQKREALPAELRSLVTVVLKVDEKAGMGLINDVKQELRKVNALKINYATIEKAAQGD</sequence>
<name>A0A1I6FU75_9FLAO</name>
<evidence type="ECO:0000256" key="8">
    <source>
        <dbReference type="SAM" id="Phobius"/>
    </source>
</evidence>
<feature type="transmembrane region" description="Helical" evidence="8">
    <location>
        <begin position="20"/>
        <end position="37"/>
    </location>
</feature>
<keyword evidence="6 8" id="KW-0472">Membrane</keyword>
<organism evidence="9 10">
    <name type="scientific">Robiginitalea myxolifaciens</name>
    <dbReference type="NCBI Taxonomy" id="400055"/>
    <lineage>
        <taxon>Bacteria</taxon>
        <taxon>Pseudomonadati</taxon>
        <taxon>Bacteroidota</taxon>
        <taxon>Flavobacteriia</taxon>
        <taxon>Flavobacteriales</taxon>
        <taxon>Flavobacteriaceae</taxon>
        <taxon>Robiginitalea</taxon>
    </lineage>
</organism>
<keyword evidence="7" id="KW-0653">Protein transport</keyword>
<dbReference type="Pfam" id="PF02472">
    <property type="entry name" value="ExbD"/>
    <property type="match status" value="1"/>
</dbReference>
<dbReference type="OrthoDB" id="9810103at2"/>
<evidence type="ECO:0000256" key="4">
    <source>
        <dbReference type="ARBA" id="ARBA00022692"/>
    </source>
</evidence>
<dbReference type="EMBL" id="FOYQ01000001">
    <property type="protein sequence ID" value="SFR33478.1"/>
    <property type="molecule type" value="Genomic_DNA"/>
</dbReference>
<dbReference type="AlphaFoldDB" id="A0A1I6FU75"/>
<evidence type="ECO:0000256" key="5">
    <source>
        <dbReference type="ARBA" id="ARBA00022989"/>
    </source>
</evidence>